<sequence>MAVQLPEGAQAIVGCIVAWSILCLCASAILVWLVWAHNERGSYVALMGAFTSLSIIASLGQQLNTIINWNDIKIAQWQNVKDNVGSAELNITGASLGADLVLFYIQYYTYNVESLLVFFWAVELVVSVYQIRRINFYTLPASIIAKLTAIFLPVIQQILLRFTVKYHTVTGYMVLADFIMIMSFGLGCLILVAILSRYVHGRIALISWNVNYGERSRGTDVNSSNALGSQAGGQRVRQPRMRSIYDRWLVLRFAIAFIALGLFEAVVVTFQLRASSTNKVENIPETPDLSAGRAIADFARFAPGVTAGPLMFVIFGTTRTFREYGT</sequence>
<evidence type="ECO:0000313" key="2">
    <source>
        <dbReference type="EMBL" id="KAK0746547.1"/>
    </source>
</evidence>
<keyword evidence="1" id="KW-1133">Transmembrane helix</keyword>
<keyword evidence="1" id="KW-0472">Membrane</keyword>
<reference evidence="2" key="1">
    <citation type="submission" date="2023-06" db="EMBL/GenBank/DDBJ databases">
        <title>Genome-scale phylogeny and comparative genomics of the fungal order Sordariales.</title>
        <authorList>
            <consortium name="Lawrence Berkeley National Laboratory"/>
            <person name="Hensen N."/>
            <person name="Bonometti L."/>
            <person name="Westerberg I."/>
            <person name="Brannstrom I.O."/>
            <person name="Guillou S."/>
            <person name="Cros-Aarteil S."/>
            <person name="Calhoun S."/>
            <person name="Haridas S."/>
            <person name="Kuo A."/>
            <person name="Mondo S."/>
            <person name="Pangilinan J."/>
            <person name="Riley R."/>
            <person name="LaButti K."/>
            <person name="Andreopoulos B."/>
            <person name="Lipzen A."/>
            <person name="Chen C."/>
            <person name="Yanf M."/>
            <person name="Daum C."/>
            <person name="Ng V."/>
            <person name="Clum A."/>
            <person name="Steindorff A."/>
            <person name="Ohm R."/>
            <person name="Martin F."/>
            <person name="Silar P."/>
            <person name="Natvig D."/>
            <person name="Lalanne C."/>
            <person name="Gautier V."/>
            <person name="Ament-velasquez S.L."/>
            <person name="Kruys A."/>
            <person name="Hutchinson M.I."/>
            <person name="Powell A.J."/>
            <person name="Barry K."/>
            <person name="Miller A.N."/>
            <person name="Grigoriev I.V."/>
            <person name="Debuchy R."/>
            <person name="Gladieux P."/>
            <person name="Thoren M.H."/>
            <person name="Johannesson H."/>
        </authorList>
    </citation>
    <scope>NUCLEOTIDE SEQUENCE</scope>
    <source>
        <strain evidence="2">SMH3187-1</strain>
    </source>
</reference>
<feature type="transmembrane region" description="Helical" evidence="1">
    <location>
        <begin position="172"/>
        <end position="195"/>
    </location>
</feature>
<keyword evidence="1" id="KW-0812">Transmembrane</keyword>
<proteinExistence type="predicted"/>
<evidence type="ECO:0000313" key="3">
    <source>
        <dbReference type="Proteomes" id="UP001172155"/>
    </source>
</evidence>
<evidence type="ECO:0008006" key="4">
    <source>
        <dbReference type="Google" id="ProtNLM"/>
    </source>
</evidence>
<feature type="transmembrane region" description="Helical" evidence="1">
    <location>
        <begin position="114"/>
        <end position="131"/>
    </location>
</feature>
<feature type="transmembrane region" description="Helical" evidence="1">
    <location>
        <begin position="12"/>
        <end position="35"/>
    </location>
</feature>
<dbReference type="EMBL" id="JAUKUD010000004">
    <property type="protein sequence ID" value="KAK0746547.1"/>
    <property type="molecule type" value="Genomic_DNA"/>
</dbReference>
<feature type="transmembrane region" description="Helical" evidence="1">
    <location>
        <begin position="41"/>
        <end position="60"/>
    </location>
</feature>
<comment type="caution">
    <text evidence="2">The sequence shown here is derived from an EMBL/GenBank/DDBJ whole genome shotgun (WGS) entry which is preliminary data.</text>
</comment>
<accession>A0AA40EVY8</accession>
<dbReference type="AlphaFoldDB" id="A0AA40EVY8"/>
<evidence type="ECO:0000256" key="1">
    <source>
        <dbReference type="SAM" id="Phobius"/>
    </source>
</evidence>
<dbReference type="Proteomes" id="UP001172155">
    <property type="component" value="Unassembled WGS sequence"/>
</dbReference>
<feature type="transmembrane region" description="Helical" evidence="1">
    <location>
        <begin position="249"/>
        <end position="272"/>
    </location>
</feature>
<feature type="transmembrane region" description="Helical" evidence="1">
    <location>
        <begin position="143"/>
        <end position="160"/>
    </location>
</feature>
<organism evidence="2 3">
    <name type="scientific">Schizothecium vesticola</name>
    <dbReference type="NCBI Taxonomy" id="314040"/>
    <lineage>
        <taxon>Eukaryota</taxon>
        <taxon>Fungi</taxon>
        <taxon>Dikarya</taxon>
        <taxon>Ascomycota</taxon>
        <taxon>Pezizomycotina</taxon>
        <taxon>Sordariomycetes</taxon>
        <taxon>Sordariomycetidae</taxon>
        <taxon>Sordariales</taxon>
        <taxon>Schizotheciaceae</taxon>
        <taxon>Schizothecium</taxon>
    </lineage>
</organism>
<name>A0AA40EVY8_9PEZI</name>
<keyword evidence="3" id="KW-1185">Reference proteome</keyword>
<gene>
    <name evidence="2" type="ORF">B0T18DRAFT_326716</name>
</gene>
<protein>
    <recommendedName>
        <fullName evidence="4">Glycoside hydrolase</fullName>
    </recommendedName>
</protein>